<feature type="compositionally biased region" description="Low complexity" evidence="1">
    <location>
        <begin position="125"/>
        <end position="144"/>
    </location>
</feature>
<dbReference type="AlphaFoldDB" id="Q2RA56"/>
<protein>
    <recommendedName>
        <fullName evidence="3">DUF6598 domain-containing protein</fullName>
    </recommendedName>
</protein>
<dbReference type="PANTHER" id="PTHR33065:SF184">
    <property type="entry name" value="DUF6598 DOMAIN-CONTAINING PROTEIN"/>
    <property type="match status" value="1"/>
</dbReference>
<gene>
    <name evidence="4" type="ordered locus">LOC_Os11g06480</name>
</gene>
<evidence type="ECO:0000313" key="5">
    <source>
        <dbReference type="Proteomes" id="UP000000763"/>
    </source>
</evidence>
<keyword evidence="2" id="KW-0732">Signal</keyword>
<evidence type="ECO:0000256" key="1">
    <source>
        <dbReference type="SAM" id="MobiDB-lite"/>
    </source>
</evidence>
<dbReference type="PANTHER" id="PTHR33065">
    <property type="entry name" value="OS07G0486400 PROTEIN"/>
    <property type="match status" value="1"/>
</dbReference>
<dbReference type="Proteomes" id="UP000000763">
    <property type="component" value="Chromosome 11"/>
</dbReference>
<evidence type="ECO:0000259" key="3">
    <source>
        <dbReference type="Pfam" id="PF20241"/>
    </source>
</evidence>
<feature type="compositionally biased region" description="Gly residues" evidence="1">
    <location>
        <begin position="74"/>
        <end position="84"/>
    </location>
</feature>
<evidence type="ECO:0000256" key="2">
    <source>
        <dbReference type="SAM" id="SignalP"/>
    </source>
</evidence>
<dbReference type="InterPro" id="IPR046533">
    <property type="entry name" value="DUF6598"/>
</dbReference>
<proteinExistence type="predicted"/>
<sequence length="370" mass="40035">MAAHFLWVFGCWAGVGWGGPKRNILLRCWMGGSDRFARIQPPERPGKLGKRGRRSRHPRAREGGGRRASWPAGCGHGGRRGCGNGKRERRQQGEEGVAVSPKAAAAGGGKETTAAMRVRRRREASSAAARDASSSAAGGELGSDARCELSSGGKRSDGSNKMYNVQGNLMLTGPYRAISADGSFLIEVHTNNAGDVDGTLFWDCYDDRNDHEHDITLTNTINTSLGPVEVTYAVLTDAVEATVQVKLLHASRRIQHRHAVAATIFVYGDITARSECFSVGSVLFSRGSQNKVALTSGSTLLPLSRCVVAVPLNDQVEIEVKLYVGTSSEESINYTFIHRILVFYSGGEQLAQQIFLHGNPAIEVTWTPYF</sequence>
<feature type="region of interest" description="Disordered" evidence="1">
    <location>
        <begin position="38"/>
        <end position="161"/>
    </location>
</feature>
<evidence type="ECO:0000313" key="4">
    <source>
        <dbReference type="EMBL" id="AAX95112.1"/>
    </source>
</evidence>
<reference evidence="5" key="2">
    <citation type="journal article" date="2008" name="Nucleic Acids Res.">
        <title>The rice annotation project database (RAP-DB): 2008 update.</title>
        <authorList>
            <consortium name="The rice annotation project (RAP)"/>
        </authorList>
    </citation>
    <scope>GENOME REANNOTATION</scope>
    <source>
        <strain evidence="5">cv. Nipponbare</strain>
    </source>
</reference>
<dbReference type="EMBL" id="AC120533">
    <property type="protein sequence ID" value="AAX95112.1"/>
    <property type="molecule type" value="Genomic_DNA"/>
</dbReference>
<feature type="compositionally biased region" description="Basic residues" evidence="1">
    <location>
        <begin position="47"/>
        <end position="59"/>
    </location>
</feature>
<accession>Q2RA56</accession>
<feature type="signal peptide" evidence="2">
    <location>
        <begin position="1"/>
        <end position="18"/>
    </location>
</feature>
<reference evidence="5" key="1">
    <citation type="journal article" date="2005" name="Nature">
        <title>The map-based sequence of the rice genome.</title>
        <authorList>
            <consortium name="International rice genome sequencing project (IRGSP)"/>
            <person name="Matsumoto T."/>
            <person name="Wu J."/>
            <person name="Kanamori H."/>
            <person name="Katayose Y."/>
            <person name="Fujisawa M."/>
            <person name="Namiki N."/>
            <person name="Mizuno H."/>
            <person name="Yamamoto K."/>
            <person name="Antonio B.A."/>
            <person name="Baba T."/>
            <person name="Sakata K."/>
            <person name="Nagamura Y."/>
            <person name="Aoki H."/>
            <person name="Arikawa K."/>
            <person name="Arita K."/>
            <person name="Bito T."/>
            <person name="Chiden Y."/>
            <person name="Fujitsuka N."/>
            <person name="Fukunaka R."/>
            <person name="Hamada M."/>
            <person name="Harada C."/>
            <person name="Hayashi A."/>
            <person name="Hijishita S."/>
            <person name="Honda M."/>
            <person name="Hosokawa S."/>
            <person name="Ichikawa Y."/>
            <person name="Idonuma A."/>
            <person name="Iijima M."/>
            <person name="Ikeda M."/>
            <person name="Ikeno M."/>
            <person name="Ito K."/>
            <person name="Ito S."/>
            <person name="Ito T."/>
            <person name="Ito Y."/>
            <person name="Ito Y."/>
            <person name="Iwabuchi A."/>
            <person name="Kamiya K."/>
            <person name="Karasawa W."/>
            <person name="Kurita K."/>
            <person name="Katagiri S."/>
            <person name="Kikuta A."/>
            <person name="Kobayashi H."/>
            <person name="Kobayashi N."/>
            <person name="Machita K."/>
            <person name="Maehara T."/>
            <person name="Masukawa M."/>
            <person name="Mizubayashi T."/>
            <person name="Mukai Y."/>
            <person name="Nagasaki H."/>
            <person name="Nagata Y."/>
            <person name="Naito S."/>
            <person name="Nakashima M."/>
            <person name="Nakama Y."/>
            <person name="Nakamichi Y."/>
            <person name="Nakamura M."/>
            <person name="Meguro A."/>
            <person name="Negishi M."/>
            <person name="Ohta I."/>
            <person name="Ohta T."/>
            <person name="Okamoto M."/>
            <person name="Ono N."/>
            <person name="Saji S."/>
            <person name="Sakaguchi M."/>
            <person name="Sakai K."/>
            <person name="Shibata M."/>
            <person name="Shimokawa T."/>
            <person name="Song J."/>
            <person name="Takazaki Y."/>
            <person name="Terasawa K."/>
            <person name="Tsugane M."/>
            <person name="Tsuji K."/>
            <person name="Ueda S."/>
            <person name="Waki K."/>
            <person name="Yamagata H."/>
            <person name="Yamamoto M."/>
            <person name="Yamamoto S."/>
            <person name="Yamane H."/>
            <person name="Yoshiki S."/>
            <person name="Yoshihara R."/>
            <person name="Yukawa K."/>
            <person name="Zhong H."/>
            <person name="Yano M."/>
            <person name="Yuan Q."/>
            <person name="Ouyang S."/>
            <person name="Liu J."/>
            <person name="Jones K.M."/>
            <person name="Gansberger K."/>
            <person name="Moffat K."/>
            <person name="Hill J."/>
            <person name="Bera J."/>
            <person name="Fadrosh D."/>
            <person name="Jin S."/>
            <person name="Johri S."/>
            <person name="Kim M."/>
            <person name="Overton L."/>
            <person name="Reardon M."/>
            <person name="Tsitrin T."/>
            <person name="Vuong H."/>
            <person name="Weaver B."/>
            <person name="Ciecko A."/>
            <person name="Tallon L."/>
            <person name="Jackson J."/>
            <person name="Pai G."/>
            <person name="Aken S.V."/>
            <person name="Utterback T."/>
            <person name="Reidmuller S."/>
            <person name="Feldblyum T."/>
            <person name="Hsiao J."/>
            <person name="Zismann V."/>
            <person name="Iobst S."/>
            <person name="de Vazeille A.R."/>
            <person name="Buell C.R."/>
            <person name="Ying K."/>
            <person name="Li Y."/>
            <person name="Lu T."/>
            <person name="Huang Y."/>
            <person name="Zhao Q."/>
            <person name="Feng Q."/>
            <person name="Zhang L."/>
            <person name="Zhu J."/>
            <person name="Weng Q."/>
            <person name="Mu J."/>
            <person name="Lu Y."/>
            <person name="Fan D."/>
            <person name="Liu Y."/>
            <person name="Guan J."/>
            <person name="Zhang Y."/>
            <person name="Yu S."/>
            <person name="Liu X."/>
            <person name="Zhang Y."/>
            <person name="Hong G."/>
            <person name="Han B."/>
            <person name="Choisne N."/>
            <person name="Demange N."/>
            <person name="Orjeda G."/>
            <person name="Samain S."/>
            <person name="Cattolico L."/>
            <person name="Pelletier E."/>
            <person name="Couloux A."/>
            <person name="Segurens B."/>
            <person name="Wincker P."/>
            <person name="D'Hont A."/>
            <person name="Scarpelli C."/>
            <person name="Weissenbach J."/>
            <person name="Salanoubat M."/>
            <person name="Quetier F."/>
            <person name="Yu Y."/>
            <person name="Kim H.R."/>
            <person name="Rambo T."/>
            <person name="Currie J."/>
            <person name="Collura K."/>
            <person name="Luo M."/>
            <person name="Yang T."/>
            <person name="Ammiraju J.S.S."/>
            <person name="Engler F."/>
            <person name="Soderlund C."/>
            <person name="Wing R.A."/>
            <person name="Palmer L.E."/>
            <person name="de la Bastide M."/>
            <person name="Spiegel L."/>
            <person name="Nascimento L."/>
            <person name="Zutavern T."/>
            <person name="O'Shaughnessy A."/>
            <person name="Dike S."/>
            <person name="Dedhia N."/>
            <person name="Preston R."/>
            <person name="Balija V."/>
            <person name="McCombie W.R."/>
            <person name="Chow T."/>
            <person name="Chen H."/>
            <person name="Chung M."/>
            <person name="Chen C."/>
            <person name="Shaw J."/>
            <person name="Wu H."/>
            <person name="Hsiao K."/>
            <person name="Chao Y."/>
            <person name="Chu M."/>
            <person name="Cheng C."/>
            <person name="Hour A."/>
            <person name="Lee P."/>
            <person name="Lin S."/>
            <person name="Lin Y."/>
            <person name="Liou J."/>
            <person name="Liu S."/>
            <person name="Hsing Y."/>
            <person name="Raghuvanshi S."/>
            <person name="Mohanty A."/>
            <person name="Bharti A.K."/>
            <person name="Gaur A."/>
            <person name="Gupta V."/>
            <person name="Kumar D."/>
            <person name="Ravi V."/>
            <person name="Vij S."/>
            <person name="Kapur A."/>
            <person name="Khurana P."/>
            <person name="Khurana P."/>
            <person name="Khurana J.P."/>
            <person name="Tyagi A.K."/>
            <person name="Gaikwad K."/>
            <person name="Singh A."/>
            <person name="Dalal V."/>
            <person name="Srivastava S."/>
            <person name="Dixit A."/>
            <person name="Pal A.K."/>
            <person name="Ghazi I.A."/>
            <person name="Yadav M."/>
            <person name="Pandit A."/>
            <person name="Bhargava A."/>
            <person name="Sureshbabu K."/>
            <person name="Batra K."/>
            <person name="Sharma T.R."/>
            <person name="Mohapatra T."/>
            <person name="Singh N.K."/>
            <person name="Messing J."/>
            <person name="Nelson A.B."/>
            <person name="Fuks G."/>
            <person name="Kavchok S."/>
            <person name="Keizer G."/>
            <person name="Linton E."/>
            <person name="Llaca V."/>
            <person name="Song R."/>
            <person name="Tanyolac B."/>
            <person name="Young S."/>
            <person name="Ho-Il K."/>
            <person name="Hahn J.H."/>
            <person name="Sangsakoo G."/>
            <person name="Vanavichit A."/>
            <person name="de Mattos Luiz.A.T."/>
            <person name="Zimmer P.D."/>
            <person name="Malone G."/>
            <person name="Dellagostin O."/>
            <person name="de Oliveira A.C."/>
            <person name="Bevan M."/>
            <person name="Bancroft I."/>
            <person name="Minx P."/>
            <person name="Cordum H."/>
            <person name="Wilson R."/>
            <person name="Cheng Z."/>
            <person name="Jin W."/>
            <person name="Jiang J."/>
            <person name="Leong S.A."/>
            <person name="Iwama H."/>
            <person name="Gojobori T."/>
            <person name="Itoh T."/>
            <person name="Niimura Y."/>
            <person name="Fujii Y."/>
            <person name="Habara T."/>
            <person name="Sakai H."/>
            <person name="Sato Y."/>
            <person name="Wilson G."/>
            <person name="Kumar K."/>
            <person name="McCouch S."/>
            <person name="Juretic N."/>
            <person name="Hoen D."/>
            <person name="Wright S."/>
            <person name="Bruskiewich R."/>
            <person name="Bureau T."/>
            <person name="Miyao A."/>
            <person name="Hirochika H."/>
            <person name="Nishikawa T."/>
            <person name="Kadowaki K."/>
            <person name="Sugiura M."/>
            <person name="Burr B."/>
            <person name="Sasaki T."/>
        </authorList>
    </citation>
    <scope>NUCLEOTIDE SEQUENCE [LARGE SCALE GENOMIC DNA]</scope>
    <source>
        <strain evidence="5">cv. Nipponbare</strain>
    </source>
</reference>
<feature type="compositionally biased region" description="Low complexity" evidence="1">
    <location>
        <begin position="95"/>
        <end position="116"/>
    </location>
</feature>
<feature type="chain" id="PRO_5024360693" description="DUF6598 domain-containing protein" evidence="2">
    <location>
        <begin position="19"/>
        <end position="370"/>
    </location>
</feature>
<dbReference type="Pfam" id="PF20241">
    <property type="entry name" value="DUF6598"/>
    <property type="match status" value="1"/>
</dbReference>
<organism evidence="4 5">
    <name type="scientific">Oryza sativa subsp. japonica</name>
    <name type="common">Rice</name>
    <dbReference type="NCBI Taxonomy" id="39947"/>
    <lineage>
        <taxon>Eukaryota</taxon>
        <taxon>Viridiplantae</taxon>
        <taxon>Streptophyta</taxon>
        <taxon>Embryophyta</taxon>
        <taxon>Tracheophyta</taxon>
        <taxon>Spermatophyta</taxon>
        <taxon>Magnoliopsida</taxon>
        <taxon>Liliopsida</taxon>
        <taxon>Poales</taxon>
        <taxon>Poaceae</taxon>
        <taxon>BOP clade</taxon>
        <taxon>Oryzoideae</taxon>
        <taxon>Oryzeae</taxon>
        <taxon>Oryzinae</taxon>
        <taxon>Oryza</taxon>
        <taxon>Oryza sativa</taxon>
    </lineage>
</organism>
<name>Q2RA56_ORYSJ</name>
<feature type="domain" description="DUF6598" evidence="3">
    <location>
        <begin position="166"/>
        <end position="334"/>
    </location>
</feature>